<keyword evidence="2" id="KW-1185">Reference proteome</keyword>
<dbReference type="Proteomes" id="UP000254866">
    <property type="component" value="Unassembled WGS sequence"/>
</dbReference>
<gene>
    <name evidence="1" type="ORF">BP5553_08680</name>
</gene>
<dbReference type="RefSeq" id="XP_031866734.1">
    <property type="nucleotide sequence ID" value="XM_032017303.1"/>
</dbReference>
<protein>
    <recommendedName>
        <fullName evidence="3">F-box domain-containing protein</fullName>
    </recommendedName>
</protein>
<name>A0A370TEY3_9HELO</name>
<dbReference type="OrthoDB" id="2099276at2759"/>
<dbReference type="GeneID" id="43601529"/>
<dbReference type="EMBL" id="NPIC01000009">
    <property type="protein sequence ID" value="RDL33241.1"/>
    <property type="molecule type" value="Genomic_DNA"/>
</dbReference>
<evidence type="ECO:0008006" key="3">
    <source>
        <dbReference type="Google" id="ProtNLM"/>
    </source>
</evidence>
<evidence type="ECO:0000313" key="2">
    <source>
        <dbReference type="Proteomes" id="UP000254866"/>
    </source>
</evidence>
<sequence length="594" mass="66984">MTTAQYQDSDQRQPICFTDLPPPVRRSIYILAGLVRFCPISLNTEGVNKAEFLAECMAYCLDIPVRDSNSQANSRCFYRQKRSWNKCVVASPEGFDCMCMPLPIALLRVSKAVHNEVSSILYAENMFRICRSDQGGLSSLFALSSAALQSLRSLSIKLNACSCVPNHQCSDDDYLINSFLKGCQECHMTCKIGRDFPASVENAAGRELISERNQLLPRLAMYLSPASLRLSIVCDTLDYATAKPFTDVSIQLPQLAECSIRLGQAPNPAVHCLAEEAVYRLTSNPTDHLKPFNFGALPVEIQRRILTHTDLVSPFKVAWYHGGGLSTSECCRQCTDALEACFCSVRHAAFSSMPCQCWVFPSALFLVSRKLHEYATEIFFSKNTFVAYPGDASPDPPDSLHLLCFFQQLPPTALQYLSNLRIELSGLDYHLVDSGTEFQKNWTMAIDFISQNLVLHRLGLRVVDETSRGATEAWYTTGVDDSAELEAQEWQLYQHLAEPLVKLKSIKDLWIHFSRPVHGKYYGDKSLELRQQREIILEKSIIGDAYDNAARGKFIGRDRLQAKDDEIRRTIVVGSDRTKVWLPDNRPPFNEYQF</sequence>
<dbReference type="AlphaFoldDB" id="A0A370TEY3"/>
<reference evidence="1 2" key="1">
    <citation type="journal article" date="2018" name="IMA Fungus">
        <title>IMA Genome-F 9: Draft genome sequence of Annulohypoxylon stygium, Aspergillus mulundensis, Berkeleyomyces basicola (syn. Thielaviopsis basicola), Ceratocystis smalleyi, two Cercospora beticola strains, Coleophoma cylindrospora, Fusarium fracticaudum, Phialophora cf. hyalina, and Morchella septimelata.</title>
        <authorList>
            <person name="Wingfield B.D."/>
            <person name="Bills G.F."/>
            <person name="Dong Y."/>
            <person name="Huang W."/>
            <person name="Nel W.J."/>
            <person name="Swalarsk-Parry B.S."/>
            <person name="Vaghefi N."/>
            <person name="Wilken P.M."/>
            <person name="An Z."/>
            <person name="de Beer Z.W."/>
            <person name="De Vos L."/>
            <person name="Chen L."/>
            <person name="Duong T.A."/>
            <person name="Gao Y."/>
            <person name="Hammerbacher A."/>
            <person name="Kikkert J.R."/>
            <person name="Li Y."/>
            <person name="Li H."/>
            <person name="Li K."/>
            <person name="Li Q."/>
            <person name="Liu X."/>
            <person name="Ma X."/>
            <person name="Naidoo K."/>
            <person name="Pethybridge S.J."/>
            <person name="Sun J."/>
            <person name="Steenkamp E.T."/>
            <person name="van der Nest M.A."/>
            <person name="van Wyk S."/>
            <person name="Wingfield M.J."/>
            <person name="Xiong C."/>
            <person name="Yue Q."/>
            <person name="Zhang X."/>
        </authorList>
    </citation>
    <scope>NUCLEOTIDE SEQUENCE [LARGE SCALE GENOMIC DNA]</scope>
    <source>
        <strain evidence="1 2">BP 5553</strain>
    </source>
</reference>
<dbReference type="InterPro" id="IPR038883">
    <property type="entry name" value="AN11006-like"/>
</dbReference>
<organism evidence="1 2">
    <name type="scientific">Venustampulla echinocandica</name>
    <dbReference type="NCBI Taxonomy" id="2656787"/>
    <lineage>
        <taxon>Eukaryota</taxon>
        <taxon>Fungi</taxon>
        <taxon>Dikarya</taxon>
        <taxon>Ascomycota</taxon>
        <taxon>Pezizomycotina</taxon>
        <taxon>Leotiomycetes</taxon>
        <taxon>Helotiales</taxon>
        <taxon>Pleuroascaceae</taxon>
        <taxon>Venustampulla</taxon>
    </lineage>
</organism>
<comment type="caution">
    <text evidence="1">The sequence shown here is derived from an EMBL/GenBank/DDBJ whole genome shotgun (WGS) entry which is preliminary data.</text>
</comment>
<evidence type="ECO:0000313" key="1">
    <source>
        <dbReference type="EMBL" id="RDL33241.1"/>
    </source>
</evidence>
<dbReference type="PANTHER" id="PTHR42085">
    <property type="entry name" value="F-BOX DOMAIN-CONTAINING PROTEIN"/>
    <property type="match status" value="1"/>
</dbReference>
<proteinExistence type="predicted"/>
<dbReference type="PANTHER" id="PTHR42085:SF2">
    <property type="entry name" value="F-BOX DOMAIN-CONTAINING PROTEIN"/>
    <property type="match status" value="1"/>
</dbReference>
<accession>A0A370TEY3</accession>